<gene>
    <name evidence="3" type="ORF">FCALED_LOCUS17311</name>
</gene>
<reference evidence="3" key="1">
    <citation type="submission" date="2021-06" db="EMBL/GenBank/DDBJ databases">
        <authorList>
            <person name="Kallberg Y."/>
            <person name="Tangrot J."/>
            <person name="Rosling A."/>
        </authorList>
    </citation>
    <scope>NUCLEOTIDE SEQUENCE</scope>
    <source>
        <strain evidence="3">UK204</strain>
    </source>
</reference>
<feature type="non-terminal residue" evidence="3">
    <location>
        <position position="1"/>
    </location>
</feature>
<evidence type="ECO:0000256" key="1">
    <source>
        <dbReference type="SAM" id="Coils"/>
    </source>
</evidence>
<dbReference type="AlphaFoldDB" id="A0A9N9J6K3"/>
<proteinExistence type="predicted"/>
<keyword evidence="4" id="KW-1185">Reference proteome</keyword>
<protein>
    <submittedName>
        <fullName evidence="3">11348_t:CDS:1</fullName>
    </submittedName>
</protein>
<dbReference type="EMBL" id="CAJVPQ010025833">
    <property type="protein sequence ID" value="CAG8767480.1"/>
    <property type="molecule type" value="Genomic_DNA"/>
</dbReference>
<sequence length="106" mass="11892">DGENTEDEVEVRWINDQIENDAEQLFQKLKALEDQKKNGQTIYQMLSIRDYVSYRNNPKCNSNDSSNDNFYSDSYNSSGGDSDGGSYNSSGGDFDGDFGIPSNSYD</sequence>
<comment type="caution">
    <text evidence="3">The sequence shown here is derived from an EMBL/GenBank/DDBJ whole genome shotgun (WGS) entry which is preliminary data.</text>
</comment>
<feature type="non-terminal residue" evidence="3">
    <location>
        <position position="106"/>
    </location>
</feature>
<feature type="region of interest" description="Disordered" evidence="2">
    <location>
        <begin position="56"/>
        <end position="106"/>
    </location>
</feature>
<evidence type="ECO:0000313" key="4">
    <source>
        <dbReference type="Proteomes" id="UP000789570"/>
    </source>
</evidence>
<evidence type="ECO:0000313" key="3">
    <source>
        <dbReference type="EMBL" id="CAG8767480.1"/>
    </source>
</evidence>
<feature type="compositionally biased region" description="Low complexity" evidence="2">
    <location>
        <begin position="61"/>
        <end position="92"/>
    </location>
</feature>
<accession>A0A9N9J6K3</accession>
<dbReference type="Proteomes" id="UP000789570">
    <property type="component" value="Unassembled WGS sequence"/>
</dbReference>
<organism evidence="3 4">
    <name type="scientific">Funneliformis caledonium</name>
    <dbReference type="NCBI Taxonomy" id="1117310"/>
    <lineage>
        <taxon>Eukaryota</taxon>
        <taxon>Fungi</taxon>
        <taxon>Fungi incertae sedis</taxon>
        <taxon>Mucoromycota</taxon>
        <taxon>Glomeromycotina</taxon>
        <taxon>Glomeromycetes</taxon>
        <taxon>Glomerales</taxon>
        <taxon>Glomeraceae</taxon>
        <taxon>Funneliformis</taxon>
    </lineage>
</organism>
<evidence type="ECO:0000256" key="2">
    <source>
        <dbReference type="SAM" id="MobiDB-lite"/>
    </source>
</evidence>
<name>A0A9N9J6K3_9GLOM</name>
<feature type="coiled-coil region" evidence="1">
    <location>
        <begin position="15"/>
        <end position="42"/>
    </location>
</feature>
<keyword evidence="1" id="KW-0175">Coiled coil</keyword>